<dbReference type="InterPro" id="IPR051268">
    <property type="entry name" value="Type-I_R_enzyme_R_subunit"/>
</dbReference>
<evidence type="ECO:0000259" key="12">
    <source>
        <dbReference type="PROSITE" id="PS51192"/>
    </source>
</evidence>
<dbReference type="GO" id="GO:0009307">
    <property type="term" value="P:DNA restriction-modification system"/>
    <property type="evidence" value="ECO:0007669"/>
    <property type="project" value="UniProtKB-KW"/>
</dbReference>
<dbReference type="REBASE" id="395800">
    <property type="entry name" value="OspAP17ORF12145P"/>
</dbReference>
<dbReference type="GO" id="GO:0009035">
    <property type="term" value="F:type I site-specific deoxyribonuclease activity"/>
    <property type="evidence" value="ECO:0007669"/>
    <property type="project" value="UniProtKB-EC"/>
</dbReference>
<dbReference type="InterPro" id="IPR014001">
    <property type="entry name" value="Helicase_ATP-bd"/>
</dbReference>
<comment type="function">
    <text evidence="11">Subunit R is required for both nuclease and ATPase activities, but not for modification.</text>
</comment>
<dbReference type="InterPro" id="IPR007409">
    <property type="entry name" value="Restrct_endonuc_type1_HsdR_N"/>
</dbReference>
<comment type="subunit">
    <text evidence="3 11">The type I restriction/modification system is composed of three polypeptides R, M and S.</text>
</comment>
<dbReference type="CDD" id="cd18800">
    <property type="entry name" value="SF2_C_EcoR124I-like"/>
    <property type="match status" value="1"/>
</dbReference>
<comment type="similarity">
    <text evidence="2 11">Belongs to the HsdR family.</text>
</comment>
<keyword evidence="9 11" id="KW-0067">ATP-binding</keyword>
<dbReference type="CDD" id="cd22332">
    <property type="entry name" value="HsdR_N"/>
    <property type="match status" value="1"/>
</dbReference>
<protein>
    <recommendedName>
        <fullName evidence="11">Type I restriction enzyme endonuclease subunit</fullName>
        <shortName evidence="11">R protein</shortName>
        <ecNumber evidence="11">3.1.21.3</ecNumber>
    </recommendedName>
</protein>
<keyword evidence="6 11" id="KW-0680">Restriction system</keyword>
<dbReference type="Pfam" id="PF04313">
    <property type="entry name" value="HSDR_N"/>
    <property type="match status" value="1"/>
</dbReference>
<dbReference type="Gene3D" id="3.40.50.300">
    <property type="entry name" value="P-loop containing nucleotide triphosphate hydrolases"/>
    <property type="match status" value="2"/>
</dbReference>
<organism evidence="13 14">
    <name type="scientific">Oxynema aestuarii AP17</name>
    <dbReference type="NCBI Taxonomy" id="2064643"/>
    <lineage>
        <taxon>Bacteria</taxon>
        <taxon>Bacillati</taxon>
        <taxon>Cyanobacteriota</taxon>
        <taxon>Cyanophyceae</taxon>
        <taxon>Oscillatoriophycideae</taxon>
        <taxon>Oscillatoriales</taxon>
        <taxon>Oscillatoriaceae</taxon>
        <taxon>Oxynema</taxon>
        <taxon>Oxynema aestuarii</taxon>
    </lineage>
</organism>
<evidence type="ECO:0000256" key="4">
    <source>
        <dbReference type="ARBA" id="ARBA00022722"/>
    </source>
</evidence>
<sequence length="1042" mass="117596">MSKFAESDVEESALYYFEQLGYTILHGPDIAPGEPNAERETSGEVILTDRLRHAVAQINPQLPDDAVDEVIRQVVRCETQNLIENNQRFHRLLIEGVPVAYHRDDRTIDDQAWLIDWNNPANNDWLVVNQFTVIERQNRRPDVVVFINGLPLAVIELKNPADKNADIEGAFNQLQTYKKDIPSLFTYNEVLAISDSRTTRIGSLSADRDRFMPWRTIEGDDLAPKTLTELEITIRGAFEKARFLDLIRFFIAFETDGETPIKKMAAYHQYHAVNKAVAETIKATSPEGDRKVGVIWHTQGSGKSLSMAFYAGKIIQHPAMANPTLVVLTDRNDLDDQLFGTFSKCSKLLRQTPTQAEDRQDLKTKLQVASGGVIFTTIQKFAPDTPGGEYEQLSDRHNIVFIADEAHRSQYGLKARVVKTTDKETGERGAYTAYGFAKYLRDALPNASFIGFTGTPIEATDKNTKQIFGDYIDIYDIQRAVEDKATVKIYYEARLARINLDESERPTIDPDFEELTEGEEQSTKQQLKRKWAQLEAMVGAEKRLAQVARDIVQHFENRLSAMEGKGLIVCMSRRICVELYNQLVALRPDWHDEDDKAGAIKVIMTGSASDPLNFQPHIRSKKGRDAIAKRLRDPNDPLKLVIVRDMWLTGFDAPCLHTMYIDKPMRGHNLMQAIARVNRVFGSKPGGLVVDYLGIAEDLKNALKDYTEGDRGETGIAIEQAVAVMLEKYEIVAAMFSGFDYSGFQTDTAPQRLTLLHNATDWILRPEFAAENGIQRYIQTVTELSKAFALCATEDEAIAIREDLGFFQAIKATLSKHTVEGGKTKAELDAAVRQIVTRAIASDQVIDIFATAGLDKPEISILSDRFLEEVRGLPQRNLALEVLRKLLSDEIQSRSRRNVVQSREFSEMLENTIKRYQNRSIESAQVLQELIDLAREIREASQRGEQLGLTEDELAFYDALEVNDSAVKILGDATLKAIARDLVEAIRKNVTIDWTERETVRAKMRAIVKRLLRKHGYPPDKQPKAIETVITQAQTLCQNWAA</sequence>
<evidence type="ECO:0000256" key="5">
    <source>
        <dbReference type="ARBA" id="ARBA00022741"/>
    </source>
</evidence>
<evidence type="ECO:0000256" key="3">
    <source>
        <dbReference type="ARBA" id="ARBA00011296"/>
    </source>
</evidence>
<evidence type="ECO:0000256" key="7">
    <source>
        <dbReference type="ARBA" id="ARBA00022759"/>
    </source>
</evidence>
<dbReference type="InterPro" id="IPR027417">
    <property type="entry name" value="P-loop_NTPase"/>
</dbReference>
<accession>A0A6H1TXC4</accession>
<name>A0A6H1TXC4_9CYAN</name>
<feature type="domain" description="Helicase ATP-binding" evidence="12">
    <location>
        <begin position="284"/>
        <end position="474"/>
    </location>
</feature>
<evidence type="ECO:0000256" key="2">
    <source>
        <dbReference type="ARBA" id="ARBA00008598"/>
    </source>
</evidence>
<reference evidence="13 14" key="1">
    <citation type="submission" date="2020-04" db="EMBL/GenBank/DDBJ databases">
        <authorList>
            <person name="Basu S."/>
            <person name="Maruthanayagam V."/>
            <person name="Chakraborty S."/>
            <person name="Pramanik A."/>
            <person name="Mukherjee J."/>
            <person name="Brink B."/>
        </authorList>
    </citation>
    <scope>NUCLEOTIDE SEQUENCE [LARGE SCALE GENOMIC DNA]</scope>
    <source>
        <strain evidence="13 14">AP17</strain>
    </source>
</reference>
<dbReference type="InterPro" id="IPR021810">
    <property type="entry name" value="T1RH-like_C"/>
</dbReference>
<dbReference type="AlphaFoldDB" id="A0A6H1TXC4"/>
<evidence type="ECO:0000313" key="13">
    <source>
        <dbReference type="EMBL" id="QIZ71234.1"/>
    </source>
</evidence>
<dbReference type="EC" id="3.1.21.3" evidence="11"/>
<keyword evidence="7 13" id="KW-0255">Endonuclease</keyword>
<evidence type="ECO:0000256" key="11">
    <source>
        <dbReference type="RuleBase" id="RU364115"/>
    </source>
</evidence>
<dbReference type="GO" id="GO:0003677">
    <property type="term" value="F:DNA binding"/>
    <property type="evidence" value="ECO:0007669"/>
    <property type="project" value="UniProtKB-KW"/>
</dbReference>
<evidence type="ECO:0000256" key="10">
    <source>
        <dbReference type="ARBA" id="ARBA00023125"/>
    </source>
</evidence>
<dbReference type="SMART" id="SM00487">
    <property type="entry name" value="DEXDc"/>
    <property type="match status" value="1"/>
</dbReference>
<dbReference type="NCBIfam" id="TIGR00348">
    <property type="entry name" value="hsdR"/>
    <property type="match status" value="1"/>
</dbReference>
<dbReference type="EMBL" id="CP051167">
    <property type="protein sequence ID" value="QIZ71234.1"/>
    <property type="molecule type" value="Genomic_DNA"/>
</dbReference>
<dbReference type="PROSITE" id="PS51192">
    <property type="entry name" value="HELICASE_ATP_BIND_1"/>
    <property type="match status" value="1"/>
</dbReference>
<dbReference type="PANTHER" id="PTHR30195">
    <property type="entry name" value="TYPE I SITE-SPECIFIC DEOXYRIBONUCLEASE PROTEIN SUBUNIT M AND R"/>
    <property type="match status" value="1"/>
</dbReference>
<dbReference type="CDD" id="cd18030">
    <property type="entry name" value="DEXHc_RE_I_HsdR"/>
    <property type="match status" value="1"/>
</dbReference>
<evidence type="ECO:0000256" key="6">
    <source>
        <dbReference type="ARBA" id="ARBA00022747"/>
    </source>
</evidence>
<dbReference type="Proteomes" id="UP000500857">
    <property type="component" value="Chromosome"/>
</dbReference>
<dbReference type="InterPro" id="IPR040980">
    <property type="entry name" value="SWI2_SNF2"/>
</dbReference>
<dbReference type="InterPro" id="IPR004473">
    <property type="entry name" value="Restrct_endonuc_typeI_HsdR"/>
</dbReference>
<dbReference type="KEGG" id="oxy:HCG48_12115"/>
<dbReference type="GO" id="GO:0005524">
    <property type="term" value="F:ATP binding"/>
    <property type="evidence" value="ECO:0007669"/>
    <property type="project" value="UniProtKB-KW"/>
</dbReference>
<gene>
    <name evidence="13" type="ORF">HCG48_12115</name>
</gene>
<comment type="catalytic activity">
    <reaction evidence="1 11">
        <text>Endonucleolytic cleavage of DNA to give random double-stranded fragments with terminal 5'-phosphates, ATP is simultaneously hydrolyzed.</text>
        <dbReference type="EC" id="3.1.21.3"/>
    </reaction>
</comment>
<keyword evidence="5 11" id="KW-0547">Nucleotide-binding</keyword>
<keyword evidence="14" id="KW-1185">Reference proteome</keyword>
<dbReference type="SUPFAM" id="SSF52540">
    <property type="entry name" value="P-loop containing nucleoside triphosphate hydrolases"/>
    <property type="match status" value="2"/>
</dbReference>
<dbReference type="PANTHER" id="PTHR30195:SF15">
    <property type="entry name" value="TYPE I RESTRICTION ENZYME HINDI ENDONUCLEASE SUBUNIT"/>
    <property type="match status" value="1"/>
</dbReference>
<evidence type="ECO:0000256" key="8">
    <source>
        <dbReference type="ARBA" id="ARBA00022801"/>
    </source>
</evidence>
<dbReference type="RefSeq" id="WP_168569388.1">
    <property type="nucleotide sequence ID" value="NZ_CP051167.1"/>
</dbReference>
<dbReference type="InterPro" id="IPR055180">
    <property type="entry name" value="HsdR_RecA-like_helicase_dom_2"/>
</dbReference>
<evidence type="ECO:0000256" key="9">
    <source>
        <dbReference type="ARBA" id="ARBA00022840"/>
    </source>
</evidence>
<dbReference type="Gene3D" id="3.90.1570.50">
    <property type="match status" value="1"/>
</dbReference>
<keyword evidence="10 11" id="KW-0238">DNA-binding</keyword>
<keyword evidence="8 11" id="KW-0378">Hydrolase</keyword>
<dbReference type="Pfam" id="PF18766">
    <property type="entry name" value="SWI2_SNF2"/>
    <property type="match status" value="1"/>
</dbReference>
<dbReference type="Pfam" id="PF11867">
    <property type="entry name" value="T1RH-like_C"/>
    <property type="match status" value="1"/>
</dbReference>
<dbReference type="Pfam" id="PF22679">
    <property type="entry name" value="T1R_D3-like"/>
    <property type="match status" value="1"/>
</dbReference>
<proteinExistence type="inferred from homology"/>
<evidence type="ECO:0000313" key="14">
    <source>
        <dbReference type="Proteomes" id="UP000500857"/>
    </source>
</evidence>
<keyword evidence="4" id="KW-0540">Nuclease</keyword>
<evidence type="ECO:0000256" key="1">
    <source>
        <dbReference type="ARBA" id="ARBA00000851"/>
    </source>
</evidence>